<dbReference type="InterPro" id="IPR007325">
    <property type="entry name" value="KFase/CYL"/>
</dbReference>
<dbReference type="Proteomes" id="UP000192578">
    <property type="component" value="Unassembled WGS sequence"/>
</dbReference>
<comment type="caution">
    <text evidence="2">The sequence shown here is derived from an EMBL/GenBank/DDBJ whole genome shotgun (WGS) entry which is preliminary data.</text>
</comment>
<evidence type="ECO:0000313" key="3">
    <source>
        <dbReference type="Proteomes" id="UP000192578"/>
    </source>
</evidence>
<keyword evidence="3" id="KW-1185">Reference proteome</keyword>
<proteinExistence type="inferred from homology"/>
<dbReference type="GO" id="GO:0019441">
    <property type="term" value="P:L-tryptophan catabolic process to kynurenine"/>
    <property type="evidence" value="ECO:0007669"/>
    <property type="project" value="InterPro"/>
</dbReference>
<dbReference type="EMBL" id="MTYJ01000187">
    <property type="protein sequence ID" value="OWA50281.1"/>
    <property type="molecule type" value="Genomic_DNA"/>
</dbReference>
<dbReference type="AlphaFoldDB" id="A0A9X6NCM9"/>
<dbReference type="SUPFAM" id="SSF102198">
    <property type="entry name" value="Putative cyclase"/>
    <property type="match status" value="1"/>
</dbReference>
<organism evidence="2 3">
    <name type="scientific">Hypsibius exemplaris</name>
    <name type="common">Freshwater tardigrade</name>
    <dbReference type="NCBI Taxonomy" id="2072580"/>
    <lineage>
        <taxon>Eukaryota</taxon>
        <taxon>Metazoa</taxon>
        <taxon>Ecdysozoa</taxon>
        <taxon>Tardigrada</taxon>
        <taxon>Eutardigrada</taxon>
        <taxon>Parachela</taxon>
        <taxon>Hypsibioidea</taxon>
        <taxon>Hypsibiidae</taxon>
        <taxon>Hypsibius</taxon>
    </lineage>
</organism>
<reference evidence="3" key="1">
    <citation type="submission" date="2017-01" db="EMBL/GenBank/DDBJ databases">
        <title>Comparative genomics of anhydrobiosis in the tardigrade Hypsibius dujardini.</title>
        <authorList>
            <person name="Yoshida Y."/>
            <person name="Koutsovoulos G."/>
            <person name="Laetsch D."/>
            <person name="Stevens L."/>
            <person name="Kumar S."/>
            <person name="Horikawa D."/>
            <person name="Ishino K."/>
            <person name="Komine S."/>
            <person name="Tomita M."/>
            <person name="Blaxter M."/>
            <person name="Arakawa K."/>
        </authorList>
    </citation>
    <scope>NUCLEOTIDE SEQUENCE [LARGE SCALE GENOMIC DNA]</scope>
    <source>
        <strain evidence="3">Z151</strain>
    </source>
</reference>
<evidence type="ECO:0000256" key="1">
    <source>
        <dbReference type="ARBA" id="ARBA00007865"/>
    </source>
</evidence>
<name>A0A9X6NCM9_HYPEX</name>
<accession>A0A9X6NCM9</accession>
<dbReference type="InterPro" id="IPR037175">
    <property type="entry name" value="KFase_sf"/>
</dbReference>
<dbReference type="Pfam" id="PF04199">
    <property type="entry name" value="Cyclase"/>
    <property type="match status" value="1"/>
</dbReference>
<dbReference type="GO" id="GO:0004061">
    <property type="term" value="F:arylformamidase activity"/>
    <property type="evidence" value="ECO:0007669"/>
    <property type="project" value="InterPro"/>
</dbReference>
<gene>
    <name evidence="2" type="ORF">BV898_14803</name>
</gene>
<evidence type="ECO:0008006" key="4">
    <source>
        <dbReference type="Google" id="ProtNLM"/>
    </source>
</evidence>
<sequence length="280" mass="30055">MAVFSPFGGAVMLLIGGLLGAPSLRLVASFPVARSEVSSDRLVDLTHTLDSSTIFWPNIPAPYGNFTLETLDDTLSDQGYYYRSKAFRAAEHGGTHVDAPSHFAKNGSDTGQLPAEQFFGPAIVIDVTQKVKLNPDYQVTREDINEHESRHGRIPSGAFVFMNSGWTSKWPDRVKVFGSADPANVSSLHYPSVHSNTTHFLIKERDIRGLGVDTPSVDAAPRDNAHPGTHIALADSNRIALENVANLNKMPAAGAFVLVLPMKIAGGSGGPVRILGVLSQ</sequence>
<protein>
    <recommendedName>
        <fullName evidence="4">Kynurenine formamidase</fullName>
    </recommendedName>
</protein>
<dbReference type="Gene3D" id="3.50.30.50">
    <property type="entry name" value="Putative cyclase"/>
    <property type="match status" value="1"/>
</dbReference>
<dbReference type="OrthoDB" id="7108654at2759"/>
<evidence type="ECO:0000313" key="2">
    <source>
        <dbReference type="EMBL" id="OWA50281.1"/>
    </source>
</evidence>
<dbReference type="PANTHER" id="PTHR31118:SF12">
    <property type="entry name" value="CYCLASE-LIKE PROTEIN 2"/>
    <property type="match status" value="1"/>
</dbReference>
<comment type="similarity">
    <text evidence="1">Belongs to the Cyclase 1 superfamily.</text>
</comment>
<dbReference type="PANTHER" id="PTHR31118">
    <property type="entry name" value="CYCLASE-LIKE PROTEIN 2"/>
    <property type="match status" value="1"/>
</dbReference>